<accession>A0A0C3QRL6</accession>
<protein>
    <submittedName>
        <fullName evidence="2">Uncharacterized protein</fullName>
    </submittedName>
</protein>
<proteinExistence type="predicted"/>
<feature type="region of interest" description="Disordered" evidence="1">
    <location>
        <begin position="1"/>
        <end position="219"/>
    </location>
</feature>
<evidence type="ECO:0000313" key="2">
    <source>
        <dbReference type="EMBL" id="KIO31381.1"/>
    </source>
</evidence>
<reference evidence="3" key="2">
    <citation type="submission" date="2015-01" db="EMBL/GenBank/DDBJ databases">
        <title>Evolutionary Origins and Diversification of the Mycorrhizal Mutualists.</title>
        <authorList>
            <consortium name="DOE Joint Genome Institute"/>
            <consortium name="Mycorrhizal Genomics Consortium"/>
            <person name="Kohler A."/>
            <person name="Kuo A."/>
            <person name="Nagy L.G."/>
            <person name="Floudas D."/>
            <person name="Copeland A."/>
            <person name="Barry K.W."/>
            <person name="Cichocki N."/>
            <person name="Veneault-Fourrey C."/>
            <person name="LaButti K."/>
            <person name="Lindquist E.A."/>
            <person name="Lipzen A."/>
            <person name="Lundell T."/>
            <person name="Morin E."/>
            <person name="Murat C."/>
            <person name="Riley R."/>
            <person name="Ohm R."/>
            <person name="Sun H."/>
            <person name="Tunlid A."/>
            <person name="Henrissat B."/>
            <person name="Grigoriev I.V."/>
            <person name="Hibbett D.S."/>
            <person name="Martin F."/>
        </authorList>
    </citation>
    <scope>NUCLEOTIDE SEQUENCE [LARGE SCALE GENOMIC DNA]</scope>
    <source>
        <strain evidence="3">MUT 4182</strain>
    </source>
</reference>
<feature type="compositionally biased region" description="Low complexity" evidence="1">
    <location>
        <begin position="178"/>
        <end position="200"/>
    </location>
</feature>
<feature type="compositionally biased region" description="Polar residues" evidence="1">
    <location>
        <begin position="97"/>
        <end position="112"/>
    </location>
</feature>
<evidence type="ECO:0000313" key="3">
    <source>
        <dbReference type="Proteomes" id="UP000054248"/>
    </source>
</evidence>
<dbReference type="HOGENOM" id="CLU_1264304_0_0_1"/>
<dbReference type="OrthoDB" id="10640750at2759"/>
<organism evidence="2 3">
    <name type="scientific">Tulasnella calospora MUT 4182</name>
    <dbReference type="NCBI Taxonomy" id="1051891"/>
    <lineage>
        <taxon>Eukaryota</taxon>
        <taxon>Fungi</taxon>
        <taxon>Dikarya</taxon>
        <taxon>Basidiomycota</taxon>
        <taxon>Agaricomycotina</taxon>
        <taxon>Agaricomycetes</taxon>
        <taxon>Cantharellales</taxon>
        <taxon>Tulasnellaceae</taxon>
        <taxon>Tulasnella</taxon>
    </lineage>
</organism>
<dbReference type="AlphaFoldDB" id="A0A0C3QRL6"/>
<evidence type="ECO:0000256" key="1">
    <source>
        <dbReference type="SAM" id="MobiDB-lite"/>
    </source>
</evidence>
<sequence>MAVSGTATHRHAPHLNSSTTSSSSLSLTTRLANFMGFQSRHQQSPRTPPDQGVDHDPWIAVPQPQASTSSFGAGTLRSIRTIDGTAGGGGGHYGVSAFSSEEGGSSYLQPHQQPAVGAGLSPYLAVPNAFAKQQQQQQQHINTSQAPPPPRSSSPWGDSGSSFSSPIEPARTGGFFRTASTSGHSTSAAPPAPSTSKVSPLKQRLRTSGLFPTSSSSSS</sequence>
<feature type="non-terminal residue" evidence="2">
    <location>
        <position position="219"/>
    </location>
</feature>
<gene>
    <name evidence="2" type="ORF">M407DRAFT_19524</name>
</gene>
<dbReference type="Proteomes" id="UP000054248">
    <property type="component" value="Unassembled WGS sequence"/>
</dbReference>
<reference evidence="2 3" key="1">
    <citation type="submission" date="2014-04" db="EMBL/GenBank/DDBJ databases">
        <authorList>
            <consortium name="DOE Joint Genome Institute"/>
            <person name="Kuo A."/>
            <person name="Girlanda M."/>
            <person name="Perotto S."/>
            <person name="Kohler A."/>
            <person name="Nagy L.G."/>
            <person name="Floudas D."/>
            <person name="Copeland A."/>
            <person name="Barry K.W."/>
            <person name="Cichocki N."/>
            <person name="Veneault-Fourrey C."/>
            <person name="LaButti K."/>
            <person name="Lindquist E.A."/>
            <person name="Lipzen A."/>
            <person name="Lundell T."/>
            <person name="Morin E."/>
            <person name="Murat C."/>
            <person name="Sun H."/>
            <person name="Tunlid A."/>
            <person name="Henrissat B."/>
            <person name="Grigoriev I.V."/>
            <person name="Hibbett D.S."/>
            <person name="Martin F."/>
            <person name="Nordberg H.P."/>
            <person name="Cantor M.N."/>
            <person name="Hua S.X."/>
        </authorList>
    </citation>
    <scope>NUCLEOTIDE SEQUENCE [LARGE SCALE GENOMIC DNA]</scope>
    <source>
        <strain evidence="2 3">MUT 4182</strain>
    </source>
</reference>
<keyword evidence="3" id="KW-1185">Reference proteome</keyword>
<feature type="compositionally biased region" description="Low complexity" evidence="1">
    <location>
        <begin position="153"/>
        <end position="169"/>
    </location>
</feature>
<dbReference type="EMBL" id="KN822963">
    <property type="protein sequence ID" value="KIO31381.1"/>
    <property type="molecule type" value="Genomic_DNA"/>
</dbReference>
<name>A0A0C3QRL6_9AGAM</name>
<feature type="compositionally biased region" description="Low complexity" evidence="1">
    <location>
        <begin position="17"/>
        <end position="29"/>
    </location>
</feature>